<organism evidence="1 2">
    <name type="scientific">Synaphobranchus kaupii</name>
    <name type="common">Kaup's arrowtooth eel</name>
    <dbReference type="NCBI Taxonomy" id="118154"/>
    <lineage>
        <taxon>Eukaryota</taxon>
        <taxon>Metazoa</taxon>
        <taxon>Chordata</taxon>
        <taxon>Craniata</taxon>
        <taxon>Vertebrata</taxon>
        <taxon>Euteleostomi</taxon>
        <taxon>Actinopterygii</taxon>
        <taxon>Neopterygii</taxon>
        <taxon>Teleostei</taxon>
        <taxon>Anguilliformes</taxon>
        <taxon>Synaphobranchidae</taxon>
        <taxon>Synaphobranchus</taxon>
    </lineage>
</organism>
<reference evidence="1" key="1">
    <citation type="journal article" date="2023" name="Science">
        <title>Genome structures resolve the early diversification of teleost fishes.</title>
        <authorList>
            <person name="Parey E."/>
            <person name="Louis A."/>
            <person name="Montfort J."/>
            <person name="Bouchez O."/>
            <person name="Roques C."/>
            <person name="Iampietro C."/>
            <person name="Lluch J."/>
            <person name="Castinel A."/>
            <person name="Donnadieu C."/>
            <person name="Desvignes T."/>
            <person name="Floi Bucao C."/>
            <person name="Jouanno E."/>
            <person name="Wen M."/>
            <person name="Mejri S."/>
            <person name="Dirks R."/>
            <person name="Jansen H."/>
            <person name="Henkel C."/>
            <person name="Chen W.J."/>
            <person name="Zahm M."/>
            <person name="Cabau C."/>
            <person name="Klopp C."/>
            <person name="Thompson A.W."/>
            <person name="Robinson-Rechavi M."/>
            <person name="Braasch I."/>
            <person name="Lecointre G."/>
            <person name="Bobe J."/>
            <person name="Postlethwait J.H."/>
            <person name="Berthelot C."/>
            <person name="Roest Crollius H."/>
            <person name="Guiguen Y."/>
        </authorList>
    </citation>
    <scope>NUCLEOTIDE SEQUENCE</scope>
    <source>
        <strain evidence="1">WJC10195</strain>
    </source>
</reference>
<accession>A0A9Q1ED95</accession>
<gene>
    <name evidence="1" type="ORF">SKAU_G00379060</name>
</gene>
<protein>
    <submittedName>
        <fullName evidence="1">Uncharacterized protein</fullName>
    </submittedName>
</protein>
<proteinExistence type="predicted"/>
<dbReference type="EMBL" id="JAINUF010000019">
    <property type="protein sequence ID" value="KAJ8336686.1"/>
    <property type="molecule type" value="Genomic_DNA"/>
</dbReference>
<keyword evidence="2" id="KW-1185">Reference proteome</keyword>
<name>A0A9Q1ED95_SYNKA</name>
<dbReference type="AlphaFoldDB" id="A0A9Q1ED95"/>
<comment type="caution">
    <text evidence="1">The sequence shown here is derived from an EMBL/GenBank/DDBJ whole genome shotgun (WGS) entry which is preliminary data.</text>
</comment>
<dbReference type="Proteomes" id="UP001152622">
    <property type="component" value="Chromosome 19"/>
</dbReference>
<evidence type="ECO:0000313" key="1">
    <source>
        <dbReference type="EMBL" id="KAJ8336686.1"/>
    </source>
</evidence>
<evidence type="ECO:0000313" key="2">
    <source>
        <dbReference type="Proteomes" id="UP001152622"/>
    </source>
</evidence>
<sequence length="119" mass="13052">MTHSSVLRGTCGPLATVLGTTPARDRSRNTERLTKTRRSLCFSVRHAPGSRDPKSFGRQAMTLIRLNGKGERMIYVARLDWGIAVTEPRTAFGVVDFAPDFAVPFLNSKSLTAVCRSPS</sequence>